<organism evidence="2 3">
    <name type="scientific">Halohasta litorea</name>
    <dbReference type="NCBI Taxonomy" id="869891"/>
    <lineage>
        <taxon>Archaea</taxon>
        <taxon>Methanobacteriati</taxon>
        <taxon>Methanobacteriota</taxon>
        <taxon>Stenosarchaea group</taxon>
        <taxon>Halobacteria</taxon>
        <taxon>Halobacteriales</taxon>
        <taxon>Haloferacaceae</taxon>
        <taxon>Halohasta</taxon>
    </lineage>
</organism>
<dbReference type="InterPro" id="IPR036519">
    <property type="entry name" value="UPF0058_sf"/>
</dbReference>
<name>A0ABD6D4K5_9EURY</name>
<dbReference type="RefSeq" id="WP_256394671.1">
    <property type="nucleotide sequence ID" value="NZ_JANHDJ010000001.1"/>
</dbReference>
<dbReference type="PANTHER" id="PTHR42203:SF2">
    <property type="entry name" value="UPF0058 PROTEIN MJ1205"/>
    <property type="match status" value="1"/>
</dbReference>
<dbReference type="SUPFAM" id="SSF140371">
    <property type="entry name" value="Vng1086c-like"/>
    <property type="match status" value="1"/>
</dbReference>
<evidence type="ECO:0000313" key="3">
    <source>
        <dbReference type="Proteomes" id="UP001597052"/>
    </source>
</evidence>
<evidence type="ECO:0000256" key="1">
    <source>
        <dbReference type="SAM" id="MobiDB-lite"/>
    </source>
</evidence>
<protein>
    <submittedName>
        <fullName evidence="2">UPF0058 family protein</fullName>
    </submittedName>
</protein>
<dbReference type="Gene3D" id="1.20.1270.110">
    <property type="entry name" value="Uncharacterised protein family UPF0058"/>
    <property type="match status" value="1"/>
</dbReference>
<sequence length="91" mass="10077">MKKTELVHLHALLVLCSERLVDRGIVDRSYFEPYTELGVTPVSFRARRDHHEAAVLLLAALLAAAVSDEYEPPADVEAVRTDSDSTSKRAS</sequence>
<proteinExistence type="predicted"/>
<dbReference type="PANTHER" id="PTHR42203">
    <property type="entry name" value="UPF0058 PROTEIN MJ1205"/>
    <property type="match status" value="1"/>
</dbReference>
<comment type="caution">
    <text evidence="2">The sequence shown here is derived from an EMBL/GenBank/DDBJ whole genome shotgun (WGS) entry which is preliminary data.</text>
</comment>
<feature type="compositionally biased region" description="Basic and acidic residues" evidence="1">
    <location>
        <begin position="77"/>
        <end position="91"/>
    </location>
</feature>
<feature type="region of interest" description="Disordered" evidence="1">
    <location>
        <begin position="70"/>
        <end position="91"/>
    </location>
</feature>
<keyword evidence="3" id="KW-1185">Reference proteome</keyword>
<evidence type="ECO:0000313" key="2">
    <source>
        <dbReference type="EMBL" id="MFD1640982.1"/>
    </source>
</evidence>
<reference evidence="2 3" key="1">
    <citation type="journal article" date="2019" name="Int. J. Syst. Evol. Microbiol.">
        <title>The Global Catalogue of Microorganisms (GCM) 10K type strain sequencing project: providing services to taxonomists for standard genome sequencing and annotation.</title>
        <authorList>
            <consortium name="The Broad Institute Genomics Platform"/>
            <consortium name="The Broad Institute Genome Sequencing Center for Infectious Disease"/>
            <person name="Wu L."/>
            <person name="Ma J."/>
        </authorList>
    </citation>
    <scope>NUCLEOTIDE SEQUENCE [LARGE SCALE GENOMIC DNA]</scope>
    <source>
        <strain evidence="2 3">CGMCC 1.10593</strain>
    </source>
</reference>
<dbReference type="Pfam" id="PF01893">
    <property type="entry name" value="UPF0058"/>
    <property type="match status" value="1"/>
</dbReference>
<dbReference type="Proteomes" id="UP001597052">
    <property type="component" value="Unassembled WGS sequence"/>
</dbReference>
<gene>
    <name evidence="2" type="ORF">ACFSBW_03710</name>
</gene>
<dbReference type="EMBL" id="JBHUDM010000001">
    <property type="protein sequence ID" value="MFD1640982.1"/>
    <property type="molecule type" value="Genomic_DNA"/>
</dbReference>
<accession>A0ABD6D4K5</accession>
<dbReference type="InterPro" id="IPR002753">
    <property type="entry name" value="UPF0058"/>
</dbReference>
<dbReference type="AlphaFoldDB" id="A0ABD6D4K5"/>